<feature type="short sequence motif" description="Histidine triad motif" evidence="4">
    <location>
        <begin position="120"/>
        <end position="124"/>
    </location>
</feature>
<dbReference type="SUPFAM" id="SSF54197">
    <property type="entry name" value="HIT-like"/>
    <property type="match status" value="1"/>
</dbReference>
<dbReference type="InterPro" id="IPR039383">
    <property type="entry name" value="FHIT"/>
</dbReference>
<dbReference type="KEGG" id="mtar:DF168_00611"/>
<dbReference type="InterPro" id="IPR011146">
    <property type="entry name" value="HIT-like"/>
</dbReference>
<evidence type="ECO:0000256" key="4">
    <source>
        <dbReference type="PROSITE-ProRule" id="PRU00464"/>
    </source>
</evidence>
<dbReference type="AlphaFoldDB" id="A0A2Z4AP37"/>
<feature type="domain" description="HIT" evidence="5">
    <location>
        <begin position="27"/>
        <end position="135"/>
    </location>
</feature>
<dbReference type="InterPro" id="IPR052908">
    <property type="entry name" value="AP-4-A_phosphorylase"/>
</dbReference>
<evidence type="ECO:0000256" key="1">
    <source>
        <dbReference type="ARBA" id="ARBA00022741"/>
    </source>
</evidence>
<feature type="binding site" evidence="3">
    <location>
        <position position="124"/>
    </location>
    <ligand>
        <name>substrate</name>
    </ligand>
</feature>
<feature type="binding site" evidence="3">
    <location>
        <position position="52"/>
    </location>
    <ligand>
        <name>substrate</name>
    </ligand>
</feature>
<protein>
    <submittedName>
        <fullName evidence="6">AP-4-A phosphorylase</fullName>
        <ecNumber evidence="6">2.7.7.53</ecNumber>
    </submittedName>
</protein>
<keyword evidence="6" id="KW-0548">Nucleotidyltransferase</keyword>
<proteinExistence type="predicted"/>
<sequence>MDILHSYWRMEYIKAPKDEENWESFFATLPDSKNDREALIILREEYSYLLLNKFPYSPGHLLAVPYREAADLTQLEAMERNDLMETITKGKDLLQRAFNPDGFNIGFNLGSASGAGIPKHLHCHIVPRWSNDINFMPVIGQTRVLPQALDETWEHLQDFC</sequence>
<dbReference type="EMBL" id="CP029803">
    <property type="protein sequence ID" value="AWT59422.1"/>
    <property type="molecule type" value="Genomic_DNA"/>
</dbReference>
<reference evidence="6 7" key="1">
    <citation type="submission" date="2018-06" db="EMBL/GenBank/DDBJ databases">
        <title>Draft Genome Sequence of a Novel Marine Bacterium Related to the Verrucomicrobia.</title>
        <authorList>
            <person name="Vosseberg J."/>
            <person name="Martijn J."/>
            <person name="Ettema T.J.G."/>
        </authorList>
    </citation>
    <scope>NUCLEOTIDE SEQUENCE [LARGE SCALE GENOMIC DNA]</scope>
    <source>
        <strain evidence="6">TARA_B100001123</strain>
    </source>
</reference>
<evidence type="ECO:0000256" key="3">
    <source>
        <dbReference type="PIRSR" id="PIRSR639383-2"/>
    </source>
</evidence>
<evidence type="ECO:0000313" key="7">
    <source>
        <dbReference type="Proteomes" id="UP000247465"/>
    </source>
</evidence>
<dbReference type="Proteomes" id="UP000247465">
    <property type="component" value="Chromosome"/>
</dbReference>
<keyword evidence="1" id="KW-0547">Nucleotide-binding</keyword>
<dbReference type="PROSITE" id="PS51084">
    <property type="entry name" value="HIT_2"/>
    <property type="match status" value="1"/>
</dbReference>
<evidence type="ECO:0000313" key="6">
    <source>
        <dbReference type="EMBL" id="AWT59422.1"/>
    </source>
</evidence>
<dbReference type="GO" id="GO:0000166">
    <property type="term" value="F:nucleotide binding"/>
    <property type="evidence" value="ECO:0007669"/>
    <property type="project" value="UniProtKB-KW"/>
</dbReference>
<gene>
    <name evidence="6" type="ORF">DF168_00611</name>
</gene>
<keyword evidence="6" id="KW-0808">Transferase</keyword>
<dbReference type="PANTHER" id="PTHR42997:SF1">
    <property type="entry name" value="AP-4-A PHOSPHORYLASE"/>
    <property type="match status" value="1"/>
</dbReference>
<evidence type="ECO:0000259" key="5">
    <source>
        <dbReference type="PROSITE" id="PS51084"/>
    </source>
</evidence>
<organism evidence="6 7">
    <name type="scientific">Candidatus Moanibacter tarae</name>
    <dbReference type="NCBI Taxonomy" id="2200854"/>
    <lineage>
        <taxon>Bacteria</taxon>
        <taxon>Pseudomonadati</taxon>
        <taxon>Verrucomicrobiota</taxon>
        <taxon>Opitutia</taxon>
        <taxon>Puniceicoccales</taxon>
        <taxon>Puniceicoccales incertae sedis</taxon>
        <taxon>Candidatus Moanibacter</taxon>
    </lineage>
</organism>
<dbReference type="PANTHER" id="PTHR42997">
    <property type="entry name" value="HIT FAMILY HYDROLASE"/>
    <property type="match status" value="1"/>
</dbReference>
<name>A0A2Z4AP37_9BACT</name>
<feature type="active site" description="Tele-AMP-histidine intermediate" evidence="2">
    <location>
        <position position="122"/>
    </location>
</feature>
<dbReference type="InterPro" id="IPR036265">
    <property type="entry name" value="HIT-like_sf"/>
</dbReference>
<dbReference type="Gene3D" id="3.30.428.10">
    <property type="entry name" value="HIT-like"/>
    <property type="match status" value="1"/>
</dbReference>
<dbReference type="Pfam" id="PF01230">
    <property type="entry name" value="HIT"/>
    <property type="match status" value="1"/>
</dbReference>
<dbReference type="CDD" id="cd01275">
    <property type="entry name" value="FHIT"/>
    <property type="match status" value="1"/>
</dbReference>
<accession>A0A2Z4AP37</accession>
<dbReference type="GO" id="GO:0003877">
    <property type="term" value="F:ATP:ADP adenylyltransferase activity"/>
    <property type="evidence" value="ECO:0007669"/>
    <property type="project" value="UniProtKB-EC"/>
</dbReference>
<evidence type="ECO:0000256" key="2">
    <source>
        <dbReference type="PIRSR" id="PIRSR639383-1"/>
    </source>
</evidence>
<dbReference type="EC" id="2.7.7.53" evidence="6"/>